<dbReference type="GO" id="GO:0020037">
    <property type="term" value="F:heme binding"/>
    <property type="evidence" value="ECO:0007669"/>
    <property type="project" value="InterPro"/>
</dbReference>
<dbReference type="RefSeq" id="XP_056477908.1">
    <property type="nucleotide sequence ID" value="XM_056614936.1"/>
</dbReference>
<dbReference type="PANTHER" id="PTHR24287">
    <property type="entry name" value="P450, PUTATIVE (EUROFUNG)-RELATED"/>
    <property type="match status" value="1"/>
</dbReference>
<dbReference type="GO" id="GO:0016705">
    <property type="term" value="F:oxidoreductase activity, acting on paired donors, with incorporation or reduction of molecular oxygen"/>
    <property type="evidence" value="ECO:0007669"/>
    <property type="project" value="InterPro"/>
</dbReference>
<evidence type="ECO:0000313" key="8">
    <source>
        <dbReference type="Proteomes" id="UP001149074"/>
    </source>
</evidence>
<evidence type="ECO:0000256" key="3">
    <source>
        <dbReference type="ARBA" id="ARBA00022723"/>
    </source>
</evidence>
<evidence type="ECO:0000313" key="7">
    <source>
        <dbReference type="EMBL" id="KAJ5109797.1"/>
    </source>
</evidence>
<dbReference type="GeneID" id="81353915"/>
<dbReference type="Proteomes" id="UP001149074">
    <property type="component" value="Unassembled WGS sequence"/>
</dbReference>
<dbReference type="SUPFAM" id="SSF48264">
    <property type="entry name" value="Cytochrome P450"/>
    <property type="match status" value="1"/>
</dbReference>
<comment type="similarity">
    <text evidence="2">Belongs to the cytochrome P450 family.</text>
</comment>
<keyword evidence="8" id="KW-1185">Reference proteome</keyword>
<evidence type="ECO:0000256" key="2">
    <source>
        <dbReference type="ARBA" id="ARBA00010617"/>
    </source>
</evidence>
<dbReference type="PANTHER" id="PTHR24287:SF18">
    <property type="entry name" value="CYTOCHROME P450 MONOOXYGENASE APDE-RELATED"/>
    <property type="match status" value="1"/>
</dbReference>
<evidence type="ECO:0000256" key="1">
    <source>
        <dbReference type="ARBA" id="ARBA00001971"/>
    </source>
</evidence>
<proteinExistence type="inferred from homology"/>
<dbReference type="GO" id="GO:0004497">
    <property type="term" value="F:monooxygenase activity"/>
    <property type="evidence" value="ECO:0007669"/>
    <property type="project" value="UniProtKB-KW"/>
</dbReference>
<organism evidence="7 8">
    <name type="scientific">Penicillium argentinense</name>
    <dbReference type="NCBI Taxonomy" id="1131581"/>
    <lineage>
        <taxon>Eukaryota</taxon>
        <taxon>Fungi</taxon>
        <taxon>Dikarya</taxon>
        <taxon>Ascomycota</taxon>
        <taxon>Pezizomycotina</taxon>
        <taxon>Eurotiomycetes</taxon>
        <taxon>Eurotiomycetidae</taxon>
        <taxon>Eurotiales</taxon>
        <taxon>Aspergillaceae</taxon>
        <taxon>Penicillium</taxon>
    </lineage>
</organism>
<dbReference type="AlphaFoldDB" id="A0A9W9G0H6"/>
<evidence type="ECO:0000256" key="4">
    <source>
        <dbReference type="ARBA" id="ARBA00023002"/>
    </source>
</evidence>
<dbReference type="OrthoDB" id="1470350at2759"/>
<keyword evidence="4" id="KW-0560">Oxidoreductase</keyword>
<dbReference type="Gene3D" id="1.10.630.10">
    <property type="entry name" value="Cytochrome P450"/>
    <property type="match status" value="1"/>
</dbReference>
<accession>A0A9W9G0H6</accession>
<comment type="caution">
    <text evidence="7">The sequence shown here is derived from an EMBL/GenBank/DDBJ whole genome shotgun (WGS) entry which is preliminary data.</text>
</comment>
<comment type="cofactor">
    <cofactor evidence="1">
        <name>heme</name>
        <dbReference type="ChEBI" id="CHEBI:30413"/>
    </cofactor>
</comment>
<reference evidence="7" key="2">
    <citation type="journal article" date="2023" name="IMA Fungus">
        <title>Comparative genomic study of the Penicillium genus elucidates a diverse pangenome and 15 lateral gene transfer events.</title>
        <authorList>
            <person name="Petersen C."/>
            <person name="Sorensen T."/>
            <person name="Nielsen M.R."/>
            <person name="Sondergaard T.E."/>
            <person name="Sorensen J.L."/>
            <person name="Fitzpatrick D.A."/>
            <person name="Frisvad J.C."/>
            <person name="Nielsen K.L."/>
        </authorList>
    </citation>
    <scope>NUCLEOTIDE SEQUENCE</scope>
    <source>
        <strain evidence="7">IBT 30761</strain>
    </source>
</reference>
<dbReference type="GO" id="GO:0005506">
    <property type="term" value="F:iron ion binding"/>
    <property type="evidence" value="ECO:0007669"/>
    <property type="project" value="InterPro"/>
</dbReference>
<gene>
    <name evidence="7" type="ORF">N7532_002442</name>
</gene>
<reference evidence="7" key="1">
    <citation type="submission" date="2022-11" db="EMBL/GenBank/DDBJ databases">
        <authorList>
            <person name="Petersen C."/>
        </authorList>
    </citation>
    <scope>NUCLEOTIDE SEQUENCE</scope>
    <source>
        <strain evidence="7">IBT 30761</strain>
    </source>
</reference>
<dbReference type="EMBL" id="JAPQKI010000003">
    <property type="protein sequence ID" value="KAJ5109797.1"/>
    <property type="molecule type" value="Genomic_DNA"/>
</dbReference>
<evidence type="ECO:0000256" key="5">
    <source>
        <dbReference type="ARBA" id="ARBA00023004"/>
    </source>
</evidence>
<dbReference type="InterPro" id="IPR036396">
    <property type="entry name" value="Cyt_P450_sf"/>
</dbReference>
<keyword evidence="5" id="KW-0408">Iron</keyword>
<keyword evidence="6" id="KW-0503">Monooxygenase</keyword>
<keyword evidence="3" id="KW-0479">Metal-binding</keyword>
<dbReference type="InterPro" id="IPR047146">
    <property type="entry name" value="Cyt_P450_E_CYP52_fungi"/>
</dbReference>
<evidence type="ECO:0000256" key="6">
    <source>
        <dbReference type="ARBA" id="ARBA00023033"/>
    </source>
</evidence>
<name>A0A9W9G0H6_9EURO</name>
<protein>
    <submittedName>
        <fullName evidence="7">Uncharacterized protein</fullName>
    </submittedName>
</protein>
<sequence>MLPHMDVVSGPIFRKYALRLSFDKTQTSSCATPSSPFQTLLRDHRCGWFLLLYTPVPVNSRAAVKTTTFPVSVGPNRTAPVLVHKGEALVYYVYAMHRRKCIHGPESDQFSPRALGK</sequence>